<feature type="non-terminal residue" evidence="2">
    <location>
        <position position="1"/>
    </location>
</feature>
<name>A0A0M2K4H1_9MYCO</name>
<evidence type="ECO:0000256" key="1">
    <source>
        <dbReference type="SAM" id="MobiDB-lite"/>
    </source>
</evidence>
<dbReference type="Proteomes" id="UP000034150">
    <property type="component" value="Unassembled WGS sequence"/>
</dbReference>
<dbReference type="AlphaFoldDB" id="A0A0M2K4H1"/>
<comment type="caution">
    <text evidence="2">The sequence shown here is derived from an EMBL/GenBank/DDBJ whole genome shotgun (WGS) entry which is preliminary data.</text>
</comment>
<dbReference type="EMBL" id="LAUZ02000021">
    <property type="protein sequence ID" value="KKF02113.1"/>
    <property type="molecule type" value="Genomic_DNA"/>
</dbReference>
<sequence length="65" mass="6599">TEAPRGKHSSASEPEPEPEPPAEETPAAPGDEDGGAHTGGQSVAELLARLQASPSGGGGRRRRED</sequence>
<reference evidence="2 3" key="1">
    <citation type="journal article" date="2015" name="Genome Announc.">
        <title>Draft Genome Sequence of Mycobacterium obuense Strain UC1, Isolated from Patient Sputum.</title>
        <authorList>
            <person name="Greninger A.L."/>
            <person name="Cunningham G."/>
            <person name="Hsu E.D."/>
            <person name="Yu J.M."/>
            <person name="Chiu C.Y."/>
            <person name="Miller S."/>
        </authorList>
    </citation>
    <scope>NUCLEOTIDE SEQUENCE [LARGE SCALE GENOMIC DNA]</scope>
    <source>
        <strain evidence="2 3">UC1</strain>
    </source>
</reference>
<dbReference type="PATRIC" id="fig|1807.13.peg.2314"/>
<evidence type="ECO:0000313" key="2">
    <source>
        <dbReference type="EMBL" id="KKF02113.1"/>
    </source>
</evidence>
<keyword evidence="3" id="KW-1185">Reference proteome</keyword>
<evidence type="ECO:0000313" key="3">
    <source>
        <dbReference type="Proteomes" id="UP000034150"/>
    </source>
</evidence>
<accession>A0A0M2K4H1</accession>
<protein>
    <submittedName>
        <fullName evidence="2">Uncharacterized protein</fullName>
    </submittedName>
</protein>
<feature type="region of interest" description="Disordered" evidence="1">
    <location>
        <begin position="1"/>
        <end position="65"/>
    </location>
</feature>
<organism evidence="2 3">
    <name type="scientific">Mycolicibacterium obuense</name>
    <dbReference type="NCBI Taxonomy" id="1807"/>
    <lineage>
        <taxon>Bacteria</taxon>
        <taxon>Bacillati</taxon>
        <taxon>Actinomycetota</taxon>
        <taxon>Actinomycetes</taxon>
        <taxon>Mycobacteriales</taxon>
        <taxon>Mycobacteriaceae</taxon>
        <taxon>Mycolicibacterium</taxon>
    </lineage>
</organism>
<proteinExistence type="predicted"/>
<gene>
    <name evidence="2" type="ORF">WN67_09845</name>
</gene>